<organism evidence="2 3">
    <name type="scientific">Aspergillus calidoustus</name>
    <dbReference type="NCBI Taxonomy" id="454130"/>
    <lineage>
        <taxon>Eukaryota</taxon>
        <taxon>Fungi</taxon>
        <taxon>Dikarya</taxon>
        <taxon>Ascomycota</taxon>
        <taxon>Pezizomycotina</taxon>
        <taxon>Eurotiomycetes</taxon>
        <taxon>Eurotiomycetidae</taxon>
        <taxon>Eurotiales</taxon>
        <taxon>Aspergillaceae</taxon>
        <taxon>Aspergillus</taxon>
        <taxon>Aspergillus subgen. Nidulantes</taxon>
    </lineage>
</organism>
<dbReference type="PANTHER" id="PTHR46411:SF3">
    <property type="entry name" value="AAA+ ATPASE DOMAIN-CONTAINING PROTEIN"/>
    <property type="match status" value="1"/>
</dbReference>
<feature type="domain" description="ATPase AAA-type core" evidence="1">
    <location>
        <begin position="63"/>
        <end position="130"/>
    </location>
</feature>
<evidence type="ECO:0000259" key="1">
    <source>
        <dbReference type="Pfam" id="PF00004"/>
    </source>
</evidence>
<gene>
    <name evidence="2" type="ORF">ASPCAL08947</name>
</gene>
<dbReference type="AlphaFoldDB" id="A0A0U5GRR7"/>
<dbReference type="SUPFAM" id="SSF52540">
    <property type="entry name" value="P-loop containing nucleoside triphosphate hydrolases"/>
    <property type="match status" value="1"/>
</dbReference>
<keyword evidence="3" id="KW-1185">Reference proteome</keyword>
<protein>
    <submittedName>
        <fullName evidence="2">Putative AAA family ATPase</fullName>
    </submittedName>
</protein>
<dbReference type="EMBL" id="CDMC01000007">
    <property type="protein sequence ID" value="CEN62310.1"/>
    <property type="molecule type" value="Genomic_DNA"/>
</dbReference>
<dbReference type="PANTHER" id="PTHR46411">
    <property type="entry name" value="FAMILY ATPASE, PUTATIVE-RELATED"/>
    <property type="match status" value="1"/>
</dbReference>
<accession>A0A0U5GRR7</accession>
<name>A0A0U5GRR7_ASPCI</name>
<dbReference type="InterPro" id="IPR027417">
    <property type="entry name" value="P-loop_NTPase"/>
</dbReference>
<sequence>MFVMVETLHLKRLEDTQSPFKDLAITPGHKKVIWSLVHFHFEKRKMEQAYFFHDISQDIIHNKGKGLVLLLDEADVFRSQRQASGLQRNSLVSVFLRVLEYYSGILFLTTNRVGNMGEAFESRIHINLYYPP</sequence>
<dbReference type="Proteomes" id="UP000054771">
    <property type="component" value="Unassembled WGS sequence"/>
</dbReference>
<evidence type="ECO:0000313" key="2">
    <source>
        <dbReference type="EMBL" id="CEN62310.1"/>
    </source>
</evidence>
<dbReference type="Gene3D" id="3.40.50.300">
    <property type="entry name" value="P-loop containing nucleotide triphosphate hydrolases"/>
    <property type="match status" value="1"/>
</dbReference>
<dbReference type="STRING" id="454130.A0A0U5GRR7"/>
<dbReference type="InterPro" id="IPR003959">
    <property type="entry name" value="ATPase_AAA_core"/>
</dbReference>
<dbReference type="GO" id="GO:0005524">
    <property type="term" value="F:ATP binding"/>
    <property type="evidence" value="ECO:0007669"/>
    <property type="project" value="InterPro"/>
</dbReference>
<reference evidence="3" key="1">
    <citation type="journal article" date="2016" name="Genome Announc.">
        <title>Draft genome sequences of fungus Aspergillus calidoustus.</title>
        <authorList>
            <person name="Horn F."/>
            <person name="Linde J."/>
            <person name="Mattern D.J."/>
            <person name="Walther G."/>
            <person name="Guthke R."/>
            <person name="Scherlach K."/>
            <person name="Martin K."/>
            <person name="Brakhage A.A."/>
            <person name="Petzke L."/>
            <person name="Valiante V."/>
        </authorList>
    </citation>
    <scope>NUCLEOTIDE SEQUENCE [LARGE SCALE GENOMIC DNA]</scope>
    <source>
        <strain evidence="3">SF006504</strain>
    </source>
</reference>
<dbReference type="OrthoDB" id="10042665at2759"/>
<dbReference type="GO" id="GO:0016887">
    <property type="term" value="F:ATP hydrolysis activity"/>
    <property type="evidence" value="ECO:0007669"/>
    <property type="project" value="InterPro"/>
</dbReference>
<proteinExistence type="predicted"/>
<dbReference type="Pfam" id="PF00004">
    <property type="entry name" value="AAA"/>
    <property type="match status" value="1"/>
</dbReference>
<evidence type="ECO:0000313" key="3">
    <source>
        <dbReference type="Proteomes" id="UP000054771"/>
    </source>
</evidence>